<evidence type="ECO:0000313" key="2">
    <source>
        <dbReference type="EMBL" id="CAF4787502.1"/>
    </source>
</evidence>
<proteinExistence type="predicted"/>
<gene>
    <name evidence="2" type="ORF">PMACD_LOCUS2701</name>
</gene>
<evidence type="ECO:0000313" key="3">
    <source>
        <dbReference type="Proteomes" id="UP000663880"/>
    </source>
</evidence>
<feature type="region of interest" description="Disordered" evidence="1">
    <location>
        <begin position="129"/>
        <end position="187"/>
    </location>
</feature>
<dbReference type="OrthoDB" id="7247196at2759"/>
<comment type="caution">
    <text evidence="2">The sequence shown here is derived from an EMBL/GenBank/DDBJ whole genome shotgun (WGS) entry which is preliminary data.</text>
</comment>
<dbReference type="AlphaFoldDB" id="A0A821NH96"/>
<feature type="compositionally biased region" description="Acidic residues" evidence="1">
    <location>
        <begin position="129"/>
        <end position="140"/>
    </location>
</feature>
<name>A0A821NH96_9NEOP</name>
<keyword evidence="3" id="KW-1185">Reference proteome</keyword>
<organism evidence="2 3">
    <name type="scientific">Pieris macdunnoughi</name>
    <dbReference type="NCBI Taxonomy" id="345717"/>
    <lineage>
        <taxon>Eukaryota</taxon>
        <taxon>Metazoa</taxon>
        <taxon>Ecdysozoa</taxon>
        <taxon>Arthropoda</taxon>
        <taxon>Hexapoda</taxon>
        <taxon>Insecta</taxon>
        <taxon>Pterygota</taxon>
        <taxon>Neoptera</taxon>
        <taxon>Endopterygota</taxon>
        <taxon>Lepidoptera</taxon>
        <taxon>Glossata</taxon>
        <taxon>Ditrysia</taxon>
        <taxon>Papilionoidea</taxon>
        <taxon>Pieridae</taxon>
        <taxon>Pierinae</taxon>
        <taxon>Pieris</taxon>
    </lineage>
</organism>
<evidence type="ECO:0008006" key="4">
    <source>
        <dbReference type="Google" id="ProtNLM"/>
    </source>
</evidence>
<dbReference type="Proteomes" id="UP000663880">
    <property type="component" value="Unassembled WGS sequence"/>
</dbReference>
<accession>A0A821NH96</accession>
<sequence length="236" mass="27032">MKGRVTAEQNLILLEYLREHPGLAKGINKGARRQNIDSIDLWSECSEKLNSVKNGGIKDKKGWSKYWCDLKYRTKRRYLEMKAAKENNKPLADDVSLTPIEESVLNVISDGNMDEVTIKTDPLDVYDDCYDETASDNDDEKETKFDVTQAKRPQKRSHSDENESAASSSKIHRNGFHKRDSDDSDLDDASKFLNMEEKKLECTQNINNSLQTISVQLKKLTDVISDIRDVLKKKEK</sequence>
<evidence type="ECO:0000256" key="1">
    <source>
        <dbReference type="SAM" id="MobiDB-lite"/>
    </source>
</evidence>
<dbReference type="EMBL" id="CAJOBZ010000004">
    <property type="protein sequence ID" value="CAF4787502.1"/>
    <property type="molecule type" value="Genomic_DNA"/>
</dbReference>
<reference evidence="2" key="1">
    <citation type="submission" date="2021-02" db="EMBL/GenBank/DDBJ databases">
        <authorList>
            <person name="Steward A R."/>
        </authorList>
    </citation>
    <scope>NUCLEOTIDE SEQUENCE</scope>
</reference>
<protein>
    <recommendedName>
        <fullName evidence="4">Regulatory protein zeste</fullName>
    </recommendedName>
</protein>